<dbReference type="GeneID" id="63774589"/>
<feature type="region of interest" description="Disordered" evidence="1">
    <location>
        <begin position="83"/>
        <end position="126"/>
    </location>
</feature>
<comment type="caution">
    <text evidence="2">The sequence shown here is derived from an EMBL/GenBank/DDBJ whole genome shotgun (WGS) entry which is preliminary data.</text>
</comment>
<dbReference type="Proteomes" id="UP000193689">
    <property type="component" value="Unassembled WGS sequence"/>
</dbReference>
<evidence type="ECO:0000313" key="3">
    <source>
        <dbReference type="Proteomes" id="UP000193689"/>
    </source>
</evidence>
<evidence type="ECO:0000256" key="1">
    <source>
        <dbReference type="SAM" id="MobiDB-lite"/>
    </source>
</evidence>
<dbReference type="STRING" id="1141098.A0A1Y2DYE0"/>
<dbReference type="AlphaFoldDB" id="A0A1Y2DYE0"/>
<dbReference type="OrthoDB" id="185373at2759"/>
<reference evidence="2 3" key="1">
    <citation type="submission" date="2016-07" db="EMBL/GenBank/DDBJ databases">
        <title>Pervasive Adenine N6-methylation of Active Genes in Fungi.</title>
        <authorList>
            <consortium name="DOE Joint Genome Institute"/>
            <person name="Mondo S.J."/>
            <person name="Dannebaum R.O."/>
            <person name="Kuo R.C."/>
            <person name="Labutti K."/>
            <person name="Haridas S."/>
            <person name="Kuo A."/>
            <person name="Salamov A."/>
            <person name="Ahrendt S.R."/>
            <person name="Lipzen A."/>
            <person name="Sullivan W."/>
            <person name="Andreopoulos W.B."/>
            <person name="Clum A."/>
            <person name="Lindquist E."/>
            <person name="Daum C."/>
            <person name="Ramamoorthy G.K."/>
            <person name="Gryganskyi A."/>
            <person name="Culley D."/>
            <person name="Magnuson J.K."/>
            <person name="James T.Y."/>
            <person name="O'Malley M.A."/>
            <person name="Stajich J.E."/>
            <person name="Spatafora J.W."/>
            <person name="Visel A."/>
            <person name="Grigoriev I.V."/>
        </authorList>
    </citation>
    <scope>NUCLEOTIDE SEQUENCE [LARGE SCALE GENOMIC DNA]</scope>
    <source>
        <strain evidence="2 3">CBS 129021</strain>
    </source>
</reference>
<feature type="compositionally biased region" description="Polar residues" evidence="1">
    <location>
        <begin position="86"/>
        <end position="95"/>
    </location>
</feature>
<protein>
    <recommendedName>
        <fullName evidence="4">Pentatricopeptide repeat domain-containing protein</fullName>
    </recommendedName>
</protein>
<evidence type="ECO:0000313" key="2">
    <source>
        <dbReference type="EMBL" id="ORY64126.1"/>
    </source>
</evidence>
<name>A0A1Y2DYE0_9PEZI</name>
<dbReference type="InParanoid" id="A0A1Y2DYE0"/>
<dbReference type="RefSeq" id="XP_040715540.1">
    <property type="nucleotide sequence ID" value="XM_040858377.1"/>
</dbReference>
<dbReference type="Gene3D" id="1.25.40.10">
    <property type="entry name" value="Tetratricopeptide repeat domain"/>
    <property type="match status" value="1"/>
</dbReference>
<proteinExistence type="predicted"/>
<accession>A0A1Y2DYE0</accession>
<dbReference type="InterPro" id="IPR011990">
    <property type="entry name" value="TPR-like_helical_dom_sf"/>
</dbReference>
<sequence length="848" mass="95526">MQALWSRAAQAQSSCCCRICLHSTTALARRATTATSRQRATAADIFTACYTTILGTAAVLDAKRKEDRRRELDQKLEHARAALGSLATQEAPSSQVDDDYHENFPSHNTDDPRGKNGSSEEREAQSTADLLDELGRLAMAIHPSRPRSSWLHTQIDWVGVESAIAAEEKNPKISLRHPKSERQLELTTHTVEALVRHLLHRSRYPVGPDGRSVPAAAEDWKGDRLLDEVTELQDSPHYPSFEHPHTDPAAATEARNLLSESFRRIFNRTTSSKEMVGKICYNLLLSTTPPNIHNYNTLIAGFNRVERPDLAQAVIDSYLDNVRWPATQQTMVCLLNHARGTNNLEHFREIIGRMRGVTEDGLHFRIMSREAIYNDQGWLWADKLAASRKCAYVQKARRGNQVFDSLIRGWLHFEKIGAASMSFVACIRNGRMISIDTIHELLTECLSHQDQQAARAMLKGLAKNFEKFEALIEHIIAQASTRMARKIADMFNTLFDLCEMPYRPLIGSVRRSLIDVAERFRYLNATMLEKLDKENISASISDTGKALQDQVAEAFASVDGKTSMWQLDTKLSSHSRKVARLAALFKRCRVLEEKTKRLDVHVKVELIKQRSGLDLDPRSRLPPIDWVNRLPNQGYPALFYAVQSIQLTSEPLAKNDIKAQILQAIPDKQLAKLLLKTTTGANLGLGTLISLHRWKPSCLGETSNLPASPTVAMQLEEQVLKAEEVTKAILFTHLRLRGQEQIRHRYQTWHDVPLSRLFTRYNLEMHRRWAQFSGIESEWESANNELETTEAVLAKLGHTVEEALIDERSREHGCTPLYGGDRGLPTGHGALSIVSQRHSASRLAAQSA</sequence>
<organism evidence="2 3">
    <name type="scientific">Pseudomassariella vexata</name>
    <dbReference type="NCBI Taxonomy" id="1141098"/>
    <lineage>
        <taxon>Eukaryota</taxon>
        <taxon>Fungi</taxon>
        <taxon>Dikarya</taxon>
        <taxon>Ascomycota</taxon>
        <taxon>Pezizomycotina</taxon>
        <taxon>Sordariomycetes</taxon>
        <taxon>Xylariomycetidae</taxon>
        <taxon>Amphisphaeriales</taxon>
        <taxon>Pseudomassariaceae</taxon>
        <taxon>Pseudomassariella</taxon>
    </lineage>
</organism>
<keyword evidence="3" id="KW-1185">Reference proteome</keyword>
<dbReference type="EMBL" id="MCFJ01000007">
    <property type="protein sequence ID" value="ORY64126.1"/>
    <property type="molecule type" value="Genomic_DNA"/>
</dbReference>
<gene>
    <name evidence="2" type="ORF">BCR38DRAFT_409525</name>
</gene>
<evidence type="ECO:0008006" key="4">
    <source>
        <dbReference type="Google" id="ProtNLM"/>
    </source>
</evidence>
<feature type="compositionally biased region" description="Basic and acidic residues" evidence="1">
    <location>
        <begin position="101"/>
        <end position="124"/>
    </location>
</feature>